<feature type="non-terminal residue" evidence="2">
    <location>
        <position position="136"/>
    </location>
</feature>
<accession>A0ABN8J4F5</accession>
<dbReference type="EMBL" id="OW152819">
    <property type="protein sequence ID" value="CAH2074742.1"/>
    <property type="molecule type" value="Genomic_DNA"/>
</dbReference>
<evidence type="ECO:0000313" key="3">
    <source>
        <dbReference type="Proteomes" id="UP000837857"/>
    </source>
</evidence>
<proteinExistence type="predicted"/>
<reference evidence="2" key="1">
    <citation type="submission" date="2022-03" db="EMBL/GenBank/DDBJ databases">
        <authorList>
            <person name="Martin H S."/>
        </authorList>
    </citation>
    <scope>NUCLEOTIDE SEQUENCE</scope>
</reference>
<feature type="region of interest" description="Disordered" evidence="1">
    <location>
        <begin position="32"/>
        <end position="111"/>
    </location>
</feature>
<organism evidence="2 3">
    <name type="scientific">Iphiclides podalirius</name>
    <name type="common">scarce swallowtail</name>
    <dbReference type="NCBI Taxonomy" id="110791"/>
    <lineage>
        <taxon>Eukaryota</taxon>
        <taxon>Metazoa</taxon>
        <taxon>Ecdysozoa</taxon>
        <taxon>Arthropoda</taxon>
        <taxon>Hexapoda</taxon>
        <taxon>Insecta</taxon>
        <taxon>Pterygota</taxon>
        <taxon>Neoptera</taxon>
        <taxon>Endopterygota</taxon>
        <taxon>Lepidoptera</taxon>
        <taxon>Glossata</taxon>
        <taxon>Ditrysia</taxon>
        <taxon>Papilionoidea</taxon>
        <taxon>Papilionidae</taxon>
        <taxon>Papilioninae</taxon>
        <taxon>Iphiclides</taxon>
    </lineage>
</organism>
<protein>
    <submittedName>
        <fullName evidence="2">Uncharacterized protein</fullName>
    </submittedName>
</protein>
<gene>
    <name evidence="2" type="ORF">IPOD504_LOCUS16228</name>
</gene>
<feature type="compositionally biased region" description="Polar residues" evidence="1">
    <location>
        <begin position="32"/>
        <end position="42"/>
    </location>
</feature>
<dbReference type="Proteomes" id="UP000837857">
    <property type="component" value="Chromosome 7"/>
</dbReference>
<name>A0ABN8J4F5_9NEOP</name>
<evidence type="ECO:0000313" key="2">
    <source>
        <dbReference type="EMBL" id="CAH2074742.1"/>
    </source>
</evidence>
<keyword evidence="3" id="KW-1185">Reference proteome</keyword>
<feature type="compositionally biased region" description="Pro residues" evidence="1">
    <location>
        <begin position="84"/>
        <end position="97"/>
    </location>
</feature>
<evidence type="ECO:0000256" key="1">
    <source>
        <dbReference type="SAM" id="MobiDB-lite"/>
    </source>
</evidence>
<sequence>MQAMRGAHTCRRHAKVAPELSRRYGLYLLGPSTAQHSHNTTWPLARARVQHGRASARGSYRPCAGPRRPATDARPVRAQRPAGATPPPRSPRPPNTPPAHRARPRANSRNFGKITLAASLEAAADGRMPVTPIEFV</sequence>